<name>A0A9D3VVU8_9ROSI</name>
<sequence length="71" mass="8348">MNHPVKDITIEQRGKILLEYRDVPSYNSQQVLNLSQEEMWLTLIIQALQGEIHYFNKKELVELQHKATSVP</sequence>
<proteinExistence type="predicted"/>
<reference evidence="1 2" key="1">
    <citation type="journal article" date="2021" name="Plant Biotechnol. J.">
        <title>Multi-omics assisted identification of the key and species-specific regulatory components of drought-tolerant mechanisms in Gossypium stocksii.</title>
        <authorList>
            <person name="Yu D."/>
            <person name="Ke L."/>
            <person name="Zhang D."/>
            <person name="Wu Y."/>
            <person name="Sun Y."/>
            <person name="Mei J."/>
            <person name="Sun J."/>
            <person name="Sun Y."/>
        </authorList>
    </citation>
    <scope>NUCLEOTIDE SEQUENCE [LARGE SCALE GENOMIC DNA]</scope>
    <source>
        <strain evidence="2">cv. E1</strain>
        <tissue evidence="1">Leaf</tissue>
    </source>
</reference>
<dbReference type="EMBL" id="JAIQCV010000005">
    <property type="protein sequence ID" value="KAH1098207.1"/>
    <property type="molecule type" value="Genomic_DNA"/>
</dbReference>
<gene>
    <name evidence="1" type="ORF">J1N35_015128</name>
</gene>
<protein>
    <submittedName>
        <fullName evidence="1">Uncharacterized protein</fullName>
    </submittedName>
</protein>
<evidence type="ECO:0000313" key="1">
    <source>
        <dbReference type="EMBL" id="KAH1098207.1"/>
    </source>
</evidence>
<organism evidence="1 2">
    <name type="scientific">Gossypium stocksii</name>
    <dbReference type="NCBI Taxonomy" id="47602"/>
    <lineage>
        <taxon>Eukaryota</taxon>
        <taxon>Viridiplantae</taxon>
        <taxon>Streptophyta</taxon>
        <taxon>Embryophyta</taxon>
        <taxon>Tracheophyta</taxon>
        <taxon>Spermatophyta</taxon>
        <taxon>Magnoliopsida</taxon>
        <taxon>eudicotyledons</taxon>
        <taxon>Gunneridae</taxon>
        <taxon>Pentapetalae</taxon>
        <taxon>rosids</taxon>
        <taxon>malvids</taxon>
        <taxon>Malvales</taxon>
        <taxon>Malvaceae</taxon>
        <taxon>Malvoideae</taxon>
        <taxon>Gossypium</taxon>
    </lineage>
</organism>
<accession>A0A9D3VVU8</accession>
<comment type="caution">
    <text evidence="1">The sequence shown here is derived from an EMBL/GenBank/DDBJ whole genome shotgun (WGS) entry which is preliminary data.</text>
</comment>
<keyword evidence="2" id="KW-1185">Reference proteome</keyword>
<dbReference type="AlphaFoldDB" id="A0A9D3VVU8"/>
<dbReference type="Proteomes" id="UP000828251">
    <property type="component" value="Unassembled WGS sequence"/>
</dbReference>
<evidence type="ECO:0000313" key="2">
    <source>
        <dbReference type="Proteomes" id="UP000828251"/>
    </source>
</evidence>